<organism evidence="5 6">
    <name type="scientific">candidate division TA06 bacterium B3_TA06</name>
    <dbReference type="NCBI Taxonomy" id="2012487"/>
    <lineage>
        <taxon>Bacteria</taxon>
        <taxon>Bacteria division TA06</taxon>
    </lineage>
</organism>
<evidence type="ECO:0000313" key="6">
    <source>
        <dbReference type="Proteomes" id="UP000317778"/>
    </source>
</evidence>
<dbReference type="Proteomes" id="UP000317778">
    <property type="component" value="Unassembled WGS sequence"/>
</dbReference>
<evidence type="ECO:0000313" key="5">
    <source>
        <dbReference type="EMBL" id="TKJ42724.1"/>
    </source>
</evidence>
<dbReference type="SUPFAM" id="SSF53474">
    <property type="entry name" value="alpha/beta-Hydrolases"/>
    <property type="match status" value="1"/>
</dbReference>
<dbReference type="PANTHER" id="PTHR43037">
    <property type="entry name" value="UNNAMED PRODUCT-RELATED"/>
    <property type="match status" value="1"/>
</dbReference>
<comment type="caution">
    <text evidence="5">The sequence shown here is derived from an EMBL/GenBank/DDBJ whole genome shotgun (WGS) entry which is preliminary data.</text>
</comment>
<evidence type="ECO:0000256" key="1">
    <source>
        <dbReference type="ARBA" id="ARBA00022729"/>
    </source>
</evidence>
<feature type="chain" id="PRO_5022214889" description="Phospholipase/carboxylesterase/thioesterase domain-containing protein" evidence="3">
    <location>
        <begin position="18"/>
        <end position="379"/>
    </location>
</feature>
<dbReference type="EMBL" id="NJBO01000009">
    <property type="protein sequence ID" value="TKJ42724.1"/>
    <property type="molecule type" value="Genomic_DNA"/>
</dbReference>
<gene>
    <name evidence="5" type="ORF">CEE36_06480</name>
</gene>
<dbReference type="InterPro" id="IPR003140">
    <property type="entry name" value="PLipase/COase/thioEstase"/>
</dbReference>
<accession>A0A532V686</accession>
<feature type="domain" description="Phospholipase/carboxylesterase/thioesterase" evidence="4">
    <location>
        <begin position="170"/>
        <end position="374"/>
    </location>
</feature>
<dbReference type="SUPFAM" id="SSF48452">
    <property type="entry name" value="TPR-like"/>
    <property type="match status" value="1"/>
</dbReference>
<dbReference type="InterPro" id="IPR050955">
    <property type="entry name" value="Plant_Biomass_Hydrol_Est"/>
</dbReference>
<keyword evidence="2" id="KW-0378">Hydrolase</keyword>
<evidence type="ECO:0000256" key="2">
    <source>
        <dbReference type="ARBA" id="ARBA00022801"/>
    </source>
</evidence>
<dbReference type="Gene3D" id="3.40.50.1820">
    <property type="entry name" value="alpha/beta hydrolase"/>
    <property type="match status" value="1"/>
</dbReference>
<dbReference type="Pfam" id="PF02230">
    <property type="entry name" value="Abhydrolase_2"/>
    <property type="match status" value="1"/>
</dbReference>
<feature type="signal peptide" evidence="3">
    <location>
        <begin position="1"/>
        <end position="17"/>
    </location>
</feature>
<dbReference type="GO" id="GO:0016787">
    <property type="term" value="F:hydrolase activity"/>
    <property type="evidence" value="ECO:0007669"/>
    <property type="project" value="UniProtKB-KW"/>
</dbReference>
<keyword evidence="1 3" id="KW-0732">Signal</keyword>
<dbReference type="AlphaFoldDB" id="A0A532V686"/>
<name>A0A532V686_UNCT6</name>
<dbReference type="InterPro" id="IPR029058">
    <property type="entry name" value="AB_hydrolase_fold"/>
</dbReference>
<dbReference type="Gene3D" id="1.25.40.10">
    <property type="entry name" value="Tetratricopeptide repeat domain"/>
    <property type="match status" value="1"/>
</dbReference>
<sequence length="379" mass="42586">MAKNLTLCLFLALPLLAVDWNNPQHIDPSTVEPAQVFTANPDSLHMLAREAYNKENYLEAARYYLAVAHYQPDNVTAIYNLACCYGLVGDEKRAVAFLNAAWERGFSDLEHIKKDPDFKKVRKAEAFKELMARFEEETKEEEEAGIGSFSFHTQTIQLASLIYPADYDSTKASPLLVFLHGRGGSAQNSMHLFTDVEELEQSEEITAKLSSYFICVPDAPYPLDIGAEIGHSWVLEAAPDGKTRQFSFERSADLVMDMLDELIAQYPIDTTRVYLFGFSQGAGLTYMAGLAHPDRFAGIASFGGWLDDKLTDEVLAQAKDLQVLIVHGTEDKVVPYEAGKNAYKRLEKHSYEVTLEEFEGGHFIHPDKFLAMLEWMEGK</sequence>
<protein>
    <recommendedName>
        <fullName evidence="4">Phospholipase/carboxylesterase/thioesterase domain-containing protein</fullName>
    </recommendedName>
</protein>
<reference evidence="5 6" key="1">
    <citation type="submission" date="2017-06" db="EMBL/GenBank/DDBJ databases">
        <title>Novel microbial phyla capable of carbon fixation and sulfur reduction in deep-sea sediments.</title>
        <authorList>
            <person name="Huang J."/>
            <person name="Baker B."/>
            <person name="Wang Y."/>
        </authorList>
    </citation>
    <scope>NUCLEOTIDE SEQUENCE [LARGE SCALE GENOMIC DNA]</scope>
    <source>
        <strain evidence="5">B3_TA06</strain>
    </source>
</reference>
<proteinExistence type="predicted"/>
<dbReference type="NCBIfam" id="NF047558">
    <property type="entry name" value="TPR_END_plus"/>
    <property type="match status" value="1"/>
</dbReference>
<dbReference type="InterPro" id="IPR011990">
    <property type="entry name" value="TPR-like_helical_dom_sf"/>
</dbReference>
<dbReference type="PANTHER" id="PTHR43037:SF5">
    <property type="entry name" value="FERULOYL ESTERASE"/>
    <property type="match status" value="1"/>
</dbReference>
<evidence type="ECO:0000256" key="3">
    <source>
        <dbReference type="SAM" id="SignalP"/>
    </source>
</evidence>
<evidence type="ECO:0000259" key="4">
    <source>
        <dbReference type="Pfam" id="PF02230"/>
    </source>
</evidence>